<dbReference type="EMBL" id="CACTIH010009030">
    <property type="protein sequence ID" value="CAA3019794.1"/>
    <property type="molecule type" value="Genomic_DNA"/>
</dbReference>
<dbReference type="Proteomes" id="UP000594638">
    <property type="component" value="Unassembled WGS sequence"/>
</dbReference>
<evidence type="ECO:0000313" key="2">
    <source>
        <dbReference type="EMBL" id="CAA3019794.1"/>
    </source>
</evidence>
<reference evidence="2 3" key="1">
    <citation type="submission" date="2019-12" db="EMBL/GenBank/DDBJ databases">
        <authorList>
            <person name="Alioto T."/>
            <person name="Alioto T."/>
            <person name="Gomez Garrido J."/>
        </authorList>
    </citation>
    <scope>NUCLEOTIDE SEQUENCE [LARGE SCALE GENOMIC DNA]</scope>
</reference>
<accession>A0A8S0UPP5</accession>
<dbReference type="AlphaFoldDB" id="A0A8S0UPP5"/>
<name>A0A8S0UPP5_OLEEU</name>
<dbReference type="Gramene" id="OE9A089519T1">
    <property type="protein sequence ID" value="OE9A089519C1"/>
    <property type="gene ID" value="OE9A089519"/>
</dbReference>
<sequence length="120" mass="13593">MPSAGTEPTQLPFPRARKRTDKRIERDGVDRWLGLSNYFSTGPAASRRGKARPVASMILDNPYLTTTGDLLIKRQDWTKNGEALPHKVGKRMKKVREGRLKVGGVKAWTEQKKKEVRAHL</sequence>
<protein>
    <submittedName>
        <fullName evidence="2">Uncharacterized protein</fullName>
    </submittedName>
</protein>
<feature type="region of interest" description="Disordered" evidence="1">
    <location>
        <begin position="1"/>
        <end position="21"/>
    </location>
</feature>
<organism evidence="2 3">
    <name type="scientific">Olea europaea subsp. europaea</name>
    <dbReference type="NCBI Taxonomy" id="158383"/>
    <lineage>
        <taxon>Eukaryota</taxon>
        <taxon>Viridiplantae</taxon>
        <taxon>Streptophyta</taxon>
        <taxon>Embryophyta</taxon>
        <taxon>Tracheophyta</taxon>
        <taxon>Spermatophyta</taxon>
        <taxon>Magnoliopsida</taxon>
        <taxon>eudicotyledons</taxon>
        <taxon>Gunneridae</taxon>
        <taxon>Pentapetalae</taxon>
        <taxon>asterids</taxon>
        <taxon>lamiids</taxon>
        <taxon>Lamiales</taxon>
        <taxon>Oleaceae</taxon>
        <taxon>Oleeae</taxon>
        <taxon>Olea</taxon>
    </lineage>
</organism>
<evidence type="ECO:0000256" key="1">
    <source>
        <dbReference type="SAM" id="MobiDB-lite"/>
    </source>
</evidence>
<evidence type="ECO:0000313" key="3">
    <source>
        <dbReference type="Proteomes" id="UP000594638"/>
    </source>
</evidence>
<comment type="caution">
    <text evidence="2">The sequence shown here is derived from an EMBL/GenBank/DDBJ whole genome shotgun (WGS) entry which is preliminary data.</text>
</comment>
<proteinExistence type="predicted"/>
<keyword evidence="3" id="KW-1185">Reference proteome</keyword>
<gene>
    <name evidence="2" type="ORF">OLEA9_A089519</name>
</gene>